<feature type="transmembrane region" description="Helical" evidence="6">
    <location>
        <begin position="278"/>
        <end position="299"/>
    </location>
</feature>
<comment type="caution">
    <text evidence="9">The sequence shown here is derived from an EMBL/GenBank/DDBJ whole genome shotgun (WGS) entry which is preliminary data.</text>
</comment>
<dbReference type="PANTHER" id="PTHR43133">
    <property type="entry name" value="RNA POLYMERASE ECF-TYPE SIGMA FACTO"/>
    <property type="match status" value="1"/>
</dbReference>
<feature type="region of interest" description="Disordered" evidence="5">
    <location>
        <begin position="305"/>
        <end position="394"/>
    </location>
</feature>
<feature type="region of interest" description="Disordered" evidence="5">
    <location>
        <begin position="577"/>
        <end position="605"/>
    </location>
</feature>
<dbReference type="Gene3D" id="1.10.10.1320">
    <property type="entry name" value="Anti-sigma factor, zinc-finger domain"/>
    <property type="match status" value="1"/>
</dbReference>
<name>A0A7W7RV45_9ACTN</name>
<dbReference type="Pfam" id="PF04542">
    <property type="entry name" value="Sigma70_r2"/>
    <property type="match status" value="1"/>
</dbReference>
<keyword evidence="4" id="KW-0804">Transcription</keyword>
<dbReference type="InterPro" id="IPR039425">
    <property type="entry name" value="RNA_pol_sigma-70-like"/>
</dbReference>
<dbReference type="RefSeq" id="WP_184754917.1">
    <property type="nucleotide sequence ID" value="NZ_BAABEK010000010.1"/>
</dbReference>
<proteinExistence type="predicted"/>
<keyword evidence="3" id="KW-0238">DNA-binding</keyword>
<evidence type="ECO:0000259" key="8">
    <source>
        <dbReference type="Pfam" id="PF13490"/>
    </source>
</evidence>
<feature type="compositionally biased region" description="Basic and acidic residues" evidence="5">
    <location>
        <begin position="577"/>
        <end position="587"/>
    </location>
</feature>
<sequence>MGTKTSQGDAELLAEARYGSTEAYGWLYERHAPAARILARCLLRSATEVEEVVAETFSRILALVRHGDGPTEAFRPYLLTMLRRTVHDWTQGEGGQAVAGETEVPFVDPALTGLERSPVVRAFLSLPERWQLVLWHTGVEGARPAAVAPLLGLTTNGVVALAYMAREGWRQAYLRIHLEGLPRRGCLPVLDKMAAYARGGLTREDGQDLDEHMDGCADCHNAFLELVDANQELRVIVGPLIAGPALTGYLAGLDRAATAGTGGLFNWWRQAPQPRRQALVTGAAVGAVVLAAALVLITAQEMPATPAAPTAPSVPSAPTAPAAPAAPSVPSAPSRPSAPTTSTAPARSSRPSAPTVPTVQGASDPGAAPIAAALDPSSQDPPSPYAEPGRPHRPQTVAPILRQRQSPVPAPRLIARIAALGALVRSEAGIVAVRLRNAGDGESGELVADVDLPDGVTVPAAAHRGWAVAEVKPVGTVDGWACRAGTGGARCSRRPLAAGRATAIFLRVLVSPTAAEGAAPSVRVSSAGGGVTARSRTGVRAVGAPARFATDGQVITAAIGNTLLDCGSTDPACQAARAREGDRRDNDLWEMSPLDQDRDASTRSSSAARLTLPRTSKVVWAGLYWSASAPADGLIRFKAPGDQEYRQVKAERVVERELPVGVGYQAFADVTRLMSTLHGTYWAADASLTPGLSRHAGWSLVVIAADPHQPYSHAVVVDTVTVVDRERGPAWIPLDGLTPTAAPARIHLVTWEGDAAERGDQVTLGGHPLRPSGGDRDAGNPFDGSAAGAEGMGMTFGTDVDDFQAALGRDPVLKVSTDQDVLLFGVAAVRVVARL</sequence>
<evidence type="ECO:0000313" key="10">
    <source>
        <dbReference type="Proteomes" id="UP000534286"/>
    </source>
</evidence>
<evidence type="ECO:0000256" key="2">
    <source>
        <dbReference type="ARBA" id="ARBA00023082"/>
    </source>
</evidence>
<keyword evidence="2" id="KW-0731">Sigma factor</keyword>
<evidence type="ECO:0000256" key="1">
    <source>
        <dbReference type="ARBA" id="ARBA00023015"/>
    </source>
</evidence>
<dbReference type="InterPro" id="IPR007627">
    <property type="entry name" value="RNA_pol_sigma70_r2"/>
</dbReference>
<protein>
    <submittedName>
        <fullName evidence="9">DNA-directed RNA polymerase specialized sigma24 family protein</fullName>
    </submittedName>
</protein>
<dbReference type="Proteomes" id="UP000534286">
    <property type="component" value="Unassembled WGS sequence"/>
</dbReference>
<gene>
    <name evidence="9" type="ORF">FHR32_003099</name>
</gene>
<evidence type="ECO:0000256" key="3">
    <source>
        <dbReference type="ARBA" id="ARBA00023125"/>
    </source>
</evidence>
<keyword evidence="6" id="KW-0472">Membrane</keyword>
<accession>A0A7W7RV45</accession>
<feature type="domain" description="RNA polymerase sigma-70 region 2" evidence="7">
    <location>
        <begin position="27"/>
        <end position="89"/>
    </location>
</feature>
<feature type="domain" description="Putative zinc-finger" evidence="8">
    <location>
        <begin position="186"/>
        <end position="220"/>
    </location>
</feature>
<dbReference type="InterPro" id="IPR041916">
    <property type="entry name" value="Anti_sigma_zinc_sf"/>
</dbReference>
<keyword evidence="1" id="KW-0805">Transcription regulation</keyword>
<evidence type="ECO:0000256" key="6">
    <source>
        <dbReference type="SAM" id="Phobius"/>
    </source>
</evidence>
<dbReference type="InterPro" id="IPR027383">
    <property type="entry name" value="Znf_put"/>
</dbReference>
<evidence type="ECO:0000259" key="7">
    <source>
        <dbReference type="Pfam" id="PF04542"/>
    </source>
</evidence>
<dbReference type="SUPFAM" id="SSF88946">
    <property type="entry name" value="Sigma2 domain of RNA polymerase sigma factors"/>
    <property type="match status" value="1"/>
</dbReference>
<dbReference type="GO" id="GO:0000428">
    <property type="term" value="C:DNA-directed RNA polymerase complex"/>
    <property type="evidence" value="ECO:0007669"/>
    <property type="project" value="UniProtKB-KW"/>
</dbReference>
<dbReference type="AlphaFoldDB" id="A0A7W7RV45"/>
<dbReference type="PANTHER" id="PTHR43133:SF8">
    <property type="entry name" value="RNA POLYMERASE SIGMA FACTOR HI_1459-RELATED"/>
    <property type="match status" value="1"/>
</dbReference>
<evidence type="ECO:0000256" key="4">
    <source>
        <dbReference type="ARBA" id="ARBA00023163"/>
    </source>
</evidence>
<keyword evidence="6" id="KW-0812">Transmembrane</keyword>
<keyword evidence="6" id="KW-1133">Transmembrane helix</keyword>
<keyword evidence="9" id="KW-0240">DNA-directed RNA polymerase</keyword>
<dbReference type="Pfam" id="PF13490">
    <property type="entry name" value="zf-HC2"/>
    <property type="match status" value="1"/>
</dbReference>
<evidence type="ECO:0000256" key="5">
    <source>
        <dbReference type="SAM" id="MobiDB-lite"/>
    </source>
</evidence>
<dbReference type="Gene3D" id="1.10.1740.10">
    <property type="match status" value="1"/>
</dbReference>
<dbReference type="EMBL" id="JACHJU010000001">
    <property type="protein sequence ID" value="MBB4938794.1"/>
    <property type="molecule type" value="Genomic_DNA"/>
</dbReference>
<organism evidence="9 10">
    <name type="scientific">Streptosporangium album</name>
    <dbReference type="NCBI Taxonomy" id="47479"/>
    <lineage>
        <taxon>Bacteria</taxon>
        <taxon>Bacillati</taxon>
        <taxon>Actinomycetota</taxon>
        <taxon>Actinomycetes</taxon>
        <taxon>Streptosporangiales</taxon>
        <taxon>Streptosporangiaceae</taxon>
        <taxon>Streptosporangium</taxon>
    </lineage>
</organism>
<feature type="compositionally biased region" description="Low complexity" evidence="5">
    <location>
        <begin position="305"/>
        <end position="378"/>
    </location>
</feature>
<dbReference type="GO" id="GO:0016987">
    <property type="term" value="F:sigma factor activity"/>
    <property type="evidence" value="ECO:0007669"/>
    <property type="project" value="UniProtKB-KW"/>
</dbReference>
<dbReference type="GO" id="GO:0006352">
    <property type="term" value="P:DNA-templated transcription initiation"/>
    <property type="evidence" value="ECO:0007669"/>
    <property type="project" value="InterPro"/>
</dbReference>
<dbReference type="GO" id="GO:0003677">
    <property type="term" value="F:DNA binding"/>
    <property type="evidence" value="ECO:0007669"/>
    <property type="project" value="UniProtKB-KW"/>
</dbReference>
<keyword evidence="10" id="KW-1185">Reference proteome</keyword>
<evidence type="ECO:0000313" key="9">
    <source>
        <dbReference type="EMBL" id="MBB4938794.1"/>
    </source>
</evidence>
<dbReference type="InterPro" id="IPR013325">
    <property type="entry name" value="RNA_pol_sigma_r2"/>
</dbReference>
<reference evidence="9 10" key="1">
    <citation type="submission" date="2020-08" db="EMBL/GenBank/DDBJ databases">
        <title>Sequencing the genomes of 1000 actinobacteria strains.</title>
        <authorList>
            <person name="Klenk H.-P."/>
        </authorList>
    </citation>
    <scope>NUCLEOTIDE SEQUENCE [LARGE SCALE GENOMIC DNA]</scope>
    <source>
        <strain evidence="9 10">DSM 43023</strain>
    </source>
</reference>
<feature type="region of interest" description="Disordered" evidence="5">
    <location>
        <begin position="759"/>
        <end position="790"/>
    </location>
</feature>